<dbReference type="AlphaFoldDB" id="A0A397RW04"/>
<name>A0A397RW04_9MOLU</name>
<feature type="transmembrane region" description="Helical" evidence="1">
    <location>
        <begin position="12"/>
        <end position="31"/>
    </location>
</feature>
<reference evidence="2 3" key="1">
    <citation type="submission" date="2018-08" db="EMBL/GenBank/DDBJ databases">
        <title>Genomic Encyclopedia of Archaeal and Bacterial Type Strains, Phase II (KMG-II): from individual species to whole genera.</title>
        <authorList>
            <person name="Goeker M."/>
        </authorList>
    </citation>
    <scope>NUCLEOTIDE SEQUENCE [LARGE SCALE GENOMIC DNA]</scope>
    <source>
        <strain evidence="2 3">ATCC 27112</strain>
    </source>
</reference>
<keyword evidence="1" id="KW-1133">Transmembrane helix</keyword>
<keyword evidence="3" id="KW-1185">Reference proteome</keyword>
<dbReference type="RefSeq" id="WP_119016257.1">
    <property type="nucleotide sequence ID" value="NZ_QXEV01000010.1"/>
</dbReference>
<sequence length="211" mass="22210">MKKTLQTAITTWITAAIILTVGILCIVAQNANGDVTSNAYDAISIVLGVTLIIVSALGLILNALVLKRTAAAETLVNGIILAAGIYLVVQKQAGYLLHVLTDYSAYVMLVIGCLFVVDAILVLVFGLKAKADKKVLIVPVLAEFILGAVAVVLGTLALPSVNVISKRLTILGIILITYALFLVAVGVLSFLGKNPKKSNEALDVEVKEVEE</sequence>
<comment type="caution">
    <text evidence="2">The sequence shown here is derived from an EMBL/GenBank/DDBJ whole genome shotgun (WGS) entry which is preliminary data.</text>
</comment>
<feature type="transmembrane region" description="Helical" evidence="1">
    <location>
        <begin position="103"/>
        <end position="124"/>
    </location>
</feature>
<feature type="transmembrane region" description="Helical" evidence="1">
    <location>
        <begin position="170"/>
        <end position="191"/>
    </location>
</feature>
<keyword evidence="1" id="KW-0812">Transmembrane</keyword>
<keyword evidence="1" id="KW-0472">Membrane</keyword>
<proteinExistence type="predicted"/>
<dbReference type="InParanoid" id="A0A397RW04"/>
<feature type="transmembrane region" description="Helical" evidence="1">
    <location>
        <begin position="78"/>
        <end position="97"/>
    </location>
</feature>
<dbReference type="EMBL" id="QXEV01000010">
    <property type="protein sequence ID" value="RIA75817.1"/>
    <property type="molecule type" value="Genomic_DNA"/>
</dbReference>
<evidence type="ECO:0000313" key="3">
    <source>
        <dbReference type="Proteomes" id="UP000266506"/>
    </source>
</evidence>
<organism evidence="2 3">
    <name type="scientific">Anaeroplasma bactoclasticum</name>
    <dbReference type="NCBI Taxonomy" id="2088"/>
    <lineage>
        <taxon>Bacteria</taxon>
        <taxon>Bacillati</taxon>
        <taxon>Mycoplasmatota</taxon>
        <taxon>Mollicutes</taxon>
        <taxon>Anaeroplasmatales</taxon>
        <taxon>Anaeroplasmataceae</taxon>
        <taxon>Anaeroplasma</taxon>
    </lineage>
</organism>
<gene>
    <name evidence="2" type="ORF">EI71_01114</name>
</gene>
<protein>
    <submittedName>
        <fullName evidence="2">Uncharacterized protein</fullName>
    </submittedName>
</protein>
<feature type="transmembrane region" description="Helical" evidence="1">
    <location>
        <begin position="43"/>
        <end position="66"/>
    </location>
</feature>
<evidence type="ECO:0000313" key="2">
    <source>
        <dbReference type="EMBL" id="RIA75817.1"/>
    </source>
</evidence>
<accession>A0A397RW04</accession>
<evidence type="ECO:0000256" key="1">
    <source>
        <dbReference type="SAM" id="Phobius"/>
    </source>
</evidence>
<dbReference type="Proteomes" id="UP000266506">
    <property type="component" value="Unassembled WGS sequence"/>
</dbReference>
<feature type="transmembrane region" description="Helical" evidence="1">
    <location>
        <begin position="136"/>
        <end position="158"/>
    </location>
</feature>